<dbReference type="SUPFAM" id="SSF56801">
    <property type="entry name" value="Acetyl-CoA synthetase-like"/>
    <property type="match status" value="1"/>
</dbReference>
<dbReference type="RefSeq" id="WP_109920269.1">
    <property type="nucleotide sequence ID" value="NZ_QGLF01000002.1"/>
</dbReference>
<organism evidence="3 4">
    <name type="scientific">Zavarzinia compransoris</name>
    <dbReference type="NCBI Taxonomy" id="1264899"/>
    <lineage>
        <taxon>Bacteria</taxon>
        <taxon>Pseudomonadati</taxon>
        <taxon>Pseudomonadota</taxon>
        <taxon>Alphaproteobacteria</taxon>
        <taxon>Rhodospirillales</taxon>
        <taxon>Zavarziniaceae</taxon>
        <taxon>Zavarzinia</taxon>
    </lineage>
</organism>
<dbReference type="Pfam" id="PF13193">
    <property type="entry name" value="AMP-binding_C"/>
    <property type="match status" value="1"/>
</dbReference>
<evidence type="ECO:0008006" key="5">
    <source>
        <dbReference type="Google" id="ProtNLM"/>
    </source>
</evidence>
<dbReference type="InterPro" id="IPR020845">
    <property type="entry name" value="AMP-binding_CS"/>
</dbReference>
<dbReference type="AlphaFoldDB" id="A0A317E5I6"/>
<dbReference type="PANTHER" id="PTHR43767">
    <property type="entry name" value="LONG-CHAIN-FATTY-ACID--COA LIGASE"/>
    <property type="match status" value="1"/>
</dbReference>
<evidence type="ECO:0000259" key="1">
    <source>
        <dbReference type="Pfam" id="PF00501"/>
    </source>
</evidence>
<accession>A0A317E5I6</accession>
<dbReference type="PANTHER" id="PTHR43767:SF1">
    <property type="entry name" value="NONRIBOSOMAL PEPTIDE SYNTHASE PES1 (EUROFUNG)-RELATED"/>
    <property type="match status" value="1"/>
</dbReference>
<name>A0A317E5I6_9PROT</name>
<evidence type="ECO:0000313" key="3">
    <source>
        <dbReference type="EMBL" id="PWR21624.1"/>
    </source>
</evidence>
<dbReference type="InterPro" id="IPR025110">
    <property type="entry name" value="AMP-bd_C"/>
</dbReference>
<dbReference type="PROSITE" id="PS00455">
    <property type="entry name" value="AMP_BINDING"/>
    <property type="match status" value="1"/>
</dbReference>
<dbReference type="InterPro" id="IPR050237">
    <property type="entry name" value="ATP-dep_AMP-bd_enzyme"/>
</dbReference>
<reference evidence="4" key="1">
    <citation type="submission" date="2018-05" db="EMBL/GenBank/DDBJ databases">
        <title>Zavarzinia sp. HR-AS.</title>
        <authorList>
            <person name="Lee Y."/>
            <person name="Jeon C.O."/>
        </authorList>
    </citation>
    <scope>NUCLEOTIDE SEQUENCE [LARGE SCALE GENOMIC DNA]</scope>
    <source>
        <strain evidence="4">DSM 1231</strain>
    </source>
</reference>
<dbReference type="Proteomes" id="UP000246077">
    <property type="component" value="Unassembled WGS sequence"/>
</dbReference>
<dbReference type="InterPro" id="IPR042099">
    <property type="entry name" value="ANL_N_sf"/>
</dbReference>
<proteinExistence type="predicted"/>
<dbReference type="GO" id="GO:0016878">
    <property type="term" value="F:acid-thiol ligase activity"/>
    <property type="evidence" value="ECO:0007669"/>
    <property type="project" value="UniProtKB-ARBA"/>
</dbReference>
<feature type="domain" description="AMP-binding enzyme C-terminal" evidence="2">
    <location>
        <begin position="417"/>
        <end position="492"/>
    </location>
</feature>
<dbReference type="Gene3D" id="3.40.50.12780">
    <property type="entry name" value="N-terminal domain of ligase-like"/>
    <property type="match status" value="1"/>
</dbReference>
<gene>
    <name evidence="3" type="ORF">DKG75_06385</name>
</gene>
<dbReference type="InterPro" id="IPR000873">
    <property type="entry name" value="AMP-dep_synth/lig_dom"/>
</dbReference>
<evidence type="ECO:0000259" key="2">
    <source>
        <dbReference type="Pfam" id="PF13193"/>
    </source>
</evidence>
<evidence type="ECO:0000313" key="4">
    <source>
        <dbReference type="Proteomes" id="UP000246077"/>
    </source>
</evidence>
<dbReference type="InterPro" id="IPR045851">
    <property type="entry name" value="AMP-bd_C_sf"/>
</dbReference>
<dbReference type="Pfam" id="PF00501">
    <property type="entry name" value="AMP-binding"/>
    <property type="match status" value="1"/>
</dbReference>
<dbReference type="Gene3D" id="3.30.300.30">
    <property type="match status" value="1"/>
</dbReference>
<dbReference type="EMBL" id="QGLF01000002">
    <property type="protein sequence ID" value="PWR21624.1"/>
    <property type="molecule type" value="Genomic_DNA"/>
</dbReference>
<sequence length="529" mass="58496">MQQFRFDDLPTTLHHLLDSRAEALGAQTYAIVGETDYSYRQIAAWSRLMAARLHALGVRPGQRVVVLMEAGAPYLALWFALSRVGAVETPINPAYRGLLLKQLIETAEPSLSLVAPAYRDQYIDACGALVPPERVIDPAALLDPAAAAADLPALPVGRRDTAAIIFTSGTTGRSKGVMISQRQQLSFGQAFREITALTTADTTYNFLPFFHIAAKFLALGTMLAGGRMVLRNGFSLSAFWPEVRRHGVTVTSAVGGLCHMLYSQEPAAGDADNPMRLIYAVPIPWEFKTEFEQRFALTLVEGYGSTENNLIVFSRAGEATPRGSCGRASPYFEIQIQDELGDRQPPGVAGEICVRPKYPDTLLQGYFGMPDKTLEVLADLWFHSGDRGYMDETGYVFFLDRLKDAIRRRGENISSFEVERVLNSHHAVAETAVIPHPSELAEDEVKAIVVLKPGRHATHEDILRHAADNMPHFMVPRFIEFRDVLPRTPTMKIRKQELKAEGNSSRTWDCEAAGLQITRKGIVRKNATA</sequence>
<keyword evidence="4" id="KW-1185">Reference proteome</keyword>
<feature type="domain" description="AMP-dependent synthetase/ligase" evidence="1">
    <location>
        <begin position="28"/>
        <end position="366"/>
    </location>
</feature>
<protein>
    <recommendedName>
        <fullName evidence="5">ATP-dependent acyl-CoA ligase</fullName>
    </recommendedName>
</protein>
<comment type="caution">
    <text evidence="3">The sequence shown here is derived from an EMBL/GenBank/DDBJ whole genome shotgun (WGS) entry which is preliminary data.</text>
</comment>
<dbReference type="OrthoDB" id="7315605at2"/>